<reference evidence="1" key="2">
    <citation type="journal article" date="2013" name="Mar. Genomics">
        <title>Expression of sulfatases in Rhodopirellula baltica and the diversity of sulfatases in the genus Rhodopirellula.</title>
        <authorList>
            <person name="Wegner C.E."/>
            <person name="Richter-Heitmann T."/>
            <person name="Klindworth A."/>
            <person name="Klockow C."/>
            <person name="Richter M."/>
            <person name="Achstetter T."/>
            <person name="Glockner F.O."/>
            <person name="Harder J."/>
        </authorList>
    </citation>
    <scope>NUCLEOTIDE SEQUENCE [LARGE SCALE GENOMIC DNA]</scope>
    <source>
        <strain evidence="1">6C</strain>
    </source>
</reference>
<reference evidence="1" key="1">
    <citation type="submission" date="2012-11" db="EMBL/GenBank/DDBJ databases">
        <title>Permanent draft genomes of Rhodopirellula europaea strain SH398 and 6C.</title>
        <authorList>
            <person name="Richter M."/>
            <person name="Richter-Heitmann T."/>
            <person name="Frank C."/>
            <person name="Harder J."/>
            <person name="Glockner F.O."/>
        </authorList>
    </citation>
    <scope>NUCLEOTIDE SEQUENCE</scope>
    <source>
        <strain evidence="1">6C</strain>
    </source>
</reference>
<sequence>MLRFCKWRERRIPRGKRFRGTVGGLGVRLTEMRRESFGDATAGNCRRSSNGRAYWGESTTVER</sequence>
<dbReference type="PATRIC" id="fig|1263867.3.peg.872"/>
<comment type="caution">
    <text evidence="1">The sequence shown here is derived from an EMBL/GenBank/DDBJ whole genome shotgun (WGS) entry which is preliminary data.</text>
</comment>
<name>M2A8V8_9BACT</name>
<dbReference type="Proteomes" id="UP000011529">
    <property type="component" value="Unassembled WGS sequence"/>
</dbReference>
<organism evidence="1 2">
    <name type="scientific">Rhodopirellula europaea 6C</name>
    <dbReference type="NCBI Taxonomy" id="1263867"/>
    <lineage>
        <taxon>Bacteria</taxon>
        <taxon>Pseudomonadati</taxon>
        <taxon>Planctomycetota</taxon>
        <taxon>Planctomycetia</taxon>
        <taxon>Pirellulales</taxon>
        <taxon>Pirellulaceae</taxon>
        <taxon>Rhodopirellula</taxon>
    </lineage>
</organism>
<evidence type="ECO:0000313" key="2">
    <source>
        <dbReference type="Proteomes" id="UP000011529"/>
    </source>
</evidence>
<dbReference type="EMBL" id="ANMO01000042">
    <property type="protein sequence ID" value="EMB18466.1"/>
    <property type="molecule type" value="Genomic_DNA"/>
</dbReference>
<proteinExistence type="predicted"/>
<gene>
    <name evidence="1" type="ORF">RE6C_00818</name>
</gene>
<protein>
    <submittedName>
        <fullName evidence="1">Uncharacterized protein</fullName>
    </submittedName>
</protein>
<keyword evidence="2" id="KW-1185">Reference proteome</keyword>
<evidence type="ECO:0000313" key="1">
    <source>
        <dbReference type="EMBL" id="EMB18466.1"/>
    </source>
</evidence>
<dbReference type="AlphaFoldDB" id="M2A8V8"/>
<accession>M2A8V8</accession>